<evidence type="ECO:0000313" key="3">
    <source>
        <dbReference type="Proteomes" id="UP000198639"/>
    </source>
</evidence>
<accession>A0A1I1TSH8</accession>
<gene>
    <name evidence="2" type="ORF">SAMN05216204_13014</name>
</gene>
<proteinExistence type="predicted"/>
<feature type="coiled-coil region" evidence="1">
    <location>
        <begin position="195"/>
        <end position="222"/>
    </location>
</feature>
<protein>
    <submittedName>
        <fullName evidence="2">Uncharacterized protein</fullName>
    </submittedName>
</protein>
<dbReference type="EMBL" id="FOLD01000030">
    <property type="protein sequence ID" value="SFD61325.1"/>
    <property type="molecule type" value="Genomic_DNA"/>
</dbReference>
<dbReference type="RefSeq" id="WP_143084656.1">
    <property type="nucleotide sequence ID" value="NZ_FOLD01000030.1"/>
</dbReference>
<dbReference type="OrthoDB" id="8750771at2"/>
<reference evidence="3" key="1">
    <citation type="submission" date="2016-10" db="EMBL/GenBank/DDBJ databases">
        <authorList>
            <person name="Varghese N."/>
            <person name="Submissions S."/>
        </authorList>
    </citation>
    <scope>NUCLEOTIDE SEQUENCE [LARGE SCALE GENOMIC DNA]</scope>
    <source>
        <strain evidence="3">CGMCC 1.12041</strain>
    </source>
</reference>
<sequence length="222" mass="24483">MQVVAAHSRSIKAFAGEYVMIVLSIVTALALENGVRSYQQAREAQEAARSLDAEIALNIAETRSAIGHNTAQAQKVNGFKKILLADIKAGVGDKEAIRHTMAGQDFGVSMVTPSLQHEAWDVAVANQSLSHMPPAQLQRYAKQYASMRDLQAVLAGKGNGFLNLPQFSDTFSNFQMDELDARALYRVLTQMGSLYETNASMLQDLEKQLVEEQRRTLKLAQR</sequence>
<organism evidence="2 3">
    <name type="scientific">Massilia yuzhufengensis</name>
    <dbReference type="NCBI Taxonomy" id="1164594"/>
    <lineage>
        <taxon>Bacteria</taxon>
        <taxon>Pseudomonadati</taxon>
        <taxon>Pseudomonadota</taxon>
        <taxon>Betaproteobacteria</taxon>
        <taxon>Burkholderiales</taxon>
        <taxon>Oxalobacteraceae</taxon>
        <taxon>Telluria group</taxon>
        <taxon>Massilia</taxon>
    </lineage>
</organism>
<name>A0A1I1TSH8_9BURK</name>
<dbReference type="Proteomes" id="UP000198639">
    <property type="component" value="Unassembled WGS sequence"/>
</dbReference>
<keyword evidence="1" id="KW-0175">Coiled coil</keyword>
<keyword evidence="3" id="KW-1185">Reference proteome</keyword>
<evidence type="ECO:0000256" key="1">
    <source>
        <dbReference type="SAM" id="Coils"/>
    </source>
</evidence>
<evidence type="ECO:0000313" key="2">
    <source>
        <dbReference type="EMBL" id="SFD61325.1"/>
    </source>
</evidence>
<dbReference type="AlphaFoldDB" id="A0A1I1TSH8"/>